<dbReference type="Pfam" id="PF00023">
    <property type="entry name" value="Ank"/>
    <property type="match status" value="1"/>
</dbReference>
<dbReference type="EMBL" id="AHHH01000008">
    <property type="protein sequence ID" value="ESU45219.1"/>
    <property type="molecule type" value="Genomic_DNA"/>
</dbReference>
<dbReference type="Proteomes" id="UP000018040">
    <property type="component" value="Unassembled WGS sequence"/>
</dbReference>
<dbReference type="GO" id="GO:0004672">
    <property type="term" value="F:protein kinase activity"/>
    <property type="evidence" value="ECO:0007669"/>
    <property type="project" value="InterPro"/>
</dbReference>
<dbReference type="InterPro" id="IPR036770">
    <property type="entry name" value="Ankyrin_rpt-contain_sf"/>
</dbReference>
<dbReference type="PROSITE" id="PS50011">
    <property type="entry name" value="PROTEIN_KINASE_DOM"/>
    <property type="match status" value="1"/>
</dbReference>
<dbReference type="VEuPathDB" id="GiardiaDB:GL50581_3001"/>
<protein>
    <submittedName>
        <fullName evidence="3">Ankyrin repeat protein</fullName>
    </submittedName>
</protein>
<dbReference type="VEuPathDB" id="GiardiaDB:QR46_4916"/>
<gene>
    <name evidence="3" type="ORF">GSB_150719</name>
</gene>
<dbReference type="PANTHER" id="PTHR24120">
    <property type="entry name" value="GH07239P"/>
    <property type="match status" value="1"/>
</dbReference>
<dbReference type="InterPro" id="IPR002110">
    <property type="entry name" value="Ankyrin_rpt"/>
</dbReference>
<dbReference type="InterPro" id="IPR000719">
    <property type="entry name" value="Prot_kinase_dom"/>
</dbReference>
<sequence>MFFPCGADDASLPSAVHRGLEPAGILISEPDKHVAIADAGLCGGALSGGACSAYTAPETLLEGKAAPASDVWALGVIIYELATLQTPDFLGGRNPGDVFVDGWRPDLSSVEDSCVRAILRKIFVPSPEKRPTARELASLLQGPAASADKQGPQDAALEAALSTANRRLLGLKELLDYKFPEIDTFEDKIAEFTRDFNKEWLEMETANTTDMSDMTDTTDEPEELKEESLVEEDDSTELMRAADRNDVAEARSLVPLQGGVQMTGRTFIDEFEMRKGTALMRAVAHGHAGIVQLLVEKESGIRCRSGGTALMIAAGRGHADCAKLLLAEEGSMSDDYGETALMFATMRSHTECVKLLLEKEVGMQNSDGETALVLAVKTGRIKCVRLLMEEESLKTNEEVTALDIAKIWGYRAIISLLAE</sequence>
<accession>V6U317</accession>
<keyword evidence="1" id="KW-0040">ANK repeat</keyword>
<dbReference type="SMART" id="SM00248">
    <property type="entry name" value="ANK"/>
    <property type="match status" value="4"/>
</dbReference>
<evidence type="ECO:0000313" key="3">
    <source>
        <dbReference type="EMBL" id="ESU45219.1"/>
    </source>
</evidence>
<reference evidence="3 4" key="2">
    <citation type="journal article" date="2013" name="Genome Biol. Evol.">
        <title>Genome sequencing of Giardia lamblia genotypes A2 and B isolates (DH and GS) and comparative analysis with the genomes of genotypes A1 and E (WB and Pig).</title>
        <authorList>
            <person name="Adam R.D."/>
            <person name="Dahlstrom E.W."/>
            <person name="Martens C.A."/>
            <person name="Bruno D.P."/>
            <person name="Barbian K.D."/>
            <person name="Ricklefs S.M."/>
            <person name="Hernandez M.M."/>
            <person name="Narla N.P."/>
            <person name="Patel R.B."/>
            <person name="Porcella S.F."/>
            <person name="Nash T.E."/>
        </authorList>
    </citation>
    <scope>NUCLEOTIDE SEQUENCE [LARGE SCALE GENOMIC DNA]</scope>
    <source>
        <strain evidence="3 4">GS</strain>
    </source>
</reference>
<organism evidence="3 4">
    <name type="scientific">Giardia intestinalis</name>
    <name type="common">Giardia lamblia</name>
    <dbReference type="NCBI Taxonomy" id="5741"/>
    <lineage>
        <taxon>Eukaryota</taxon>
        <taxon>Metamonada</taxon>
        <taxon>Diplomonadida</taxon>
        <taxon>Hexamitidae</taxon>
        <taxon>Giardiinae</taxon>
        <taxon>Giardia</taxon>
    </lineage>
</organism>
<dbReference type="SUPFAM" id="SSF48403">
    <property type="entry name" value="Ankyrin repeat"/>
    <property type="match status" value="1"/>
</dbReference>
<reference evidence="4" key="1">
    <citation type="submission" date="2012-02" db="EMBL/GenBank/DDBJ databases">
        <title>Genome sequencing of Giardia lamblia Genotypes A2 and B isolates (DH and GS) and comparative analysis with the genomes of Genotypes A1 and E (WB and Pig).</title>
        <authorList>
            <person name="Adam R."/>
            <person name="Dahlstrom E."/>
            <person name="Martens C."/>
            <person name="Bruno D."/>
            <person name="Barbian K."/>
            <person name="Porcella S.F."/>
            <person name="Nash T."/>
        </authorList>
    </citation>
    <scope>NUCLEOTIDE SEQUENCE</scope>
    <source>
        <strain evidence="4">GS</strain>
    </source>
</reference>
<evidence type="ECO:0000313" key="4">
    <source>
        <dbReference type="Proteomes" id="UP000018040"/>
    </source>
</evidence>
<dbReference type="GO" id="GO:0005524">
    <property type="term" value="F:ATP binding"/>
    <property type="evidence" value="ECO:0007669"/>
    <property type="project" value="InterPro"/>
</dbReference>
<proteinExistence type="predicted"/>
<dbReference type="AlphaFoldDB" id="V6U317"/>
<evidence type="ECO:0000259" key="2">
    <source>
        <dbReference type="PROSITE" id="PS50011"/>
    </source>
</evidence>
<dbReference type="PROSITE" id="PS50088">
    <property type="entry name" value="ANK_REPEAT"/>
    <property type="match status" value="1"/>
</dbReference>
<dbReference type="SUPFAM" id="SSF56112">
    <property type="entry name" value="Protein kinase-like (PK-like)"/>
    <property type="match status" value="1"/>
</dbReference>
<dbReference type="Gene3D" id="1.10.510.10">
    <property type="entry name" value="Transferase(Phosphotransferase) domain 1"/>
    <property type="match status" value="1"/>
</dbReference>
<feature type="domain" description="Protein kinase" evidence="2">
    <location>
        <begin position="1"/>
        <end position="145"/>
    </location>
</feature>
<dbReference type="Gene3D" id="1.25.40.20">
    <property type="entry name" value="Ankyrin repeat-containing domain"/>
    <property type="match status" value="2"/>
</dbReference>
<dbReference type="Pfam" id="PF12796">
    <property type="entry name" value="Ank_2"/>
    <property type="match status" value="1"/>
</dbReference>
<name>V6U317_GIAIN</name>
<dbReference type="OrthoDB" id="341259at2759"/>
<dbReference type="InterPro" id="IPR011009">
    <property type="entry name" value="Kinase-like_dom_sf"/>
</dbReference>
<evidence type="ECO:0000256" key="1">
    <source>
        <dbReference type="PROSITE-ProRule" id="PRU00023"/>
    </source>
</evidence>
<comment type="caution">
    <text evidence="3">The sequence shown here is derived from an EMBL/GenBank/DDBJ whole genome shotgun (WGS) entry which is preliminary data.</text>
</comment>
<dbReference type="VEuPathDB" id="GiardiaDB:DHA2_153425"/>
<dbReference type="PANTHER" id="PTHR24120:SF4">
    <property type="entry name" value="GH07239P"/>
    <property type="match status" value="1"/>
</dbReference>
<dbReference type="VEuPathDB" id="GiardiaDB:GL50803_0060083"/>
<dbReference type="Pfam" id="PF00069">
    <property type="entry name" value="Pkinase"/>
    <property type="match status" value="1"/>
</dbReference>
<feature type="repeat" description="ANK" evidence="1">
    <location>
        <begin position="336"/>
        <end position="368"/>
    </location>
</feature>